<name>A0ABU7CUW7_9TELE</name>
<comment type="caution">
    <text evidence="1">The sequence shown here is derived from an EMBL/GenBank/DDBJ whole genome shotgun (WGS) entry which is preliminary data.</text>
</comment>
<evidence type="ECO:0000313" key="1">
    <source>
        <dbReference type="EMBL" id="MED6265936.1"/>
    </source>
</evidence>
<proteinExistence type="predicted"/>
<protein>
    <submittedName>
        <fullName evidence="1">Uncharacterized protein</fullName>
    </submittedName>
</protein>
<evidence type="ECO:0000313" key="2">
    <source>
        <dbReference type="Proteomes" id="UP001352852"/>
    </source>
</evidence>
<gene>
    <name evidence="1" type="ORF">CHARACLAT_030515</name>
</gene>
<organism evidence="1 2">
    <name type="scientific">Characodon lateralis</name>
    <dbReference type="NCBI Taxonomy" id="208331"/>
    <lineage>
        <taxon>Eukaryota</taxon>
        <taxon>Metazoa</taxon>
        <taxon>Chordata</taxon>
        <taxon>Craniata</taxon>
        <taxon>Vertebrata</taxon>
        <taxon>Euteleostomi</taxon>
        <taxon>Actinopterygii</taxon>
        <taxon>Neopterygii</taxon>
        <taxon>Teleostei</taxon>
        <taxon>Neoteleostei</taxon>
        <taxon>Acanthomorphata</taxon>
        <taxon>Ovalentaria</taxon>
        <taxon>Atherinomorphae</taxon>
        <taxon>Cyprinodontiformes</taxon>
        <taxon>Goodeidae</taxon>
        <taxon>Characodon</taxon>
    </lineage>
</organism>
<sequence>MLCRKNSSLGTQSCSCKLSPELTYNIRMDSLAAEMEWQDMRIIRHLEANRRTVETSAMTTSTKTTPTKTKQARMFFQRSRQVHAHLTSQILKAERNISFVSPVQDFPGIPHSETSILKV</sequence>
<dbReference type="EMBL" id="JAHUTJ010004613">
    <property type="protein sequence ID" value="MED6265936.1"/>
    <property type="molecule type" value="Genomic_DNA"/>
</dbReference>
<dbReference type="Proteomes" id="UP001352852">
    <property type="component" value="Unassembled WGS sequence"/>
</dbReference>
<accession>A0ABU7CUW7</accession>
<keyword evidence="2" id="KW-1185">Reference proteome</keyword>
<reference evidence="1 2" key="1">
    <citation type="submission" date="2021-06" db="EMBL/GenBank/DDBJ databases">
        <authorList>
            <person name="Palmer J.M."/>
        </authorList>
    </citation>
    <scope>NUCLEOTIDE SEQUENCE [LARGE SCALE GENOMIC DNA]</scope>
    <source>
        <strain evidence="1 2">CL_MEX2019</strain>
        <tissue evidence="1">Muscle</tissue>
    </source>
</reference>